<name>A0A1B3B1Z0_9CAUD</name>
<dbReference type="OrthoDB" id="23363at10239"/>
<dbReference type="RefSeq" id="YP_009284821.1">
    <property type="nucleotide sequence ID" value="NC_031052.1"/>
</dbReference>
<evidence type="ECO:0000313" key="4">
    <source>
        <dbReference type="Proteomes" id="UP000201729"/>
    </source>
</evidence>
<dbReference type="GeneID" id="29065022"/>
<evidence type="ECO:0000313" key="3">
    <source>
        <dbReference type="EMBL" id="AOE44959.1"/>
    </source>
</evidence>
<dbReference type="SUPFAM" id="SSF47413">
    <property type="entry name" value="lambda repressor-like DNA-binding domains"/>
    <property type="match status" value="1"/>
</dbReference>
<accession>A0A1B3B1Z0</accession>
<feature type="region of interest" description="Disordered" evidence="1">
    <location>
        <begin position="76"/>
        <end position="137"/>
    </location>
</feature>
<organism evidence="3 4">
    <name type="scientific">Gordonia phage Twister6</name>
    <dbReference type="NCBI Taxonomy" id="1887655"/>
    <lineage>
        <taxon>Viruses</taxon>
        <taxon>Duplodnaviria</taxon>
        <taxon>Heunggongvirae</taxon>
        <taxon>Uroviricota</taxon>
        <taxon>Caudoviricetes</taxon>
        <taxon>Stackebrandtviridae</taxon>
        <taxon>Frickvirinae</taxon>
        <taxon>Wizardvirus</taxon>
        <taxon>Wizardvirus twister6</taxon>
    </lineage>
</organism>
<evidence type="ECO:0000259" key="2">
    <source>
        <dbReference type="PROSITE" id="PS50943"/>
    </source>
</evidence>
<dbReference type="EMBL" id="KX557286">
    <property type="protein sequence ID" value="AOE44959.1"/>
    <property type="molecule type" value="Genomic_DNA"/>
</dbReference>
<dbReference type="Pfam" id="PF01381">
    <property type="entry name" value="HTH_3"/>
    <property type="match status" value="1"/>
</dbReference>
<protein>
    <submittedName>
        <fullName evidence="3">Immunity repressor</fullName>
    </submittedName>
</protein>
<proteinExistence type="predicted"/>
<dbReference type="PROSITE" id="PS50943">
    <property type="entry name" value="HTH_CROC1"/>
    <property type="match status" value="1"/>
</dbReference>
<dbReference type="Gene3D" id="1.10.260.40">
    <property type="entry name" value="lambda repressor-like DNA-binding domains"/>
    <property type="match status" value="1"/>
</dbReference>
<dbReference type="InterPro" id="IPR010982">
    <property type="entry name" value="Lambda_DNA-bd_dom_sf"/>
</dbReference>
<reference evidence="3 4" key="1">
    <citation type="submission" date="2016-07" db="EMBL/GenBank/DDBJ databases">
        <authorList>
            <person name="Montgomery M.T."/>
            <person name="Pope W.H."/>
            <person name="Russell D.A."/>
            <person name="Garlena R.A."/>
            <person name="Jacobs-Sera D."/>
            <person name="Hendrix R.W."/>
            <person name="Hatfull G.F."/>
        </authorList>
    </citation>
    <scope>NUCLEOTIDE SEQUENCE [LARGE SCALE GENOMIC DNA]</scope>
</reference>
<dbReference type="CDD" id="cd00093">
    <property type="entry name" value="HTH_XRE"/>
    <property type="match status" value="1"/>
</dbReference>
<dbReference type="Proteomes" id="UP000201729">
    <property type="component" value="Segment"/>
</dbReference>
<keyword evidence="4" id="KW-1185">Reference proteome</keyword>
<evidence type="ECO:0000256" key="1">
    <source>
        <dbReference type="SAM" id="MobiDB-lite"/>
    </source>
</evidence>
<dbReference type="GO" id="GO:0003677">
    <property type="term" value="F:DNA binding"/>
    <property type="evidence" value="ECO:0007669"/>
    <property type="project" value="InterPro"/>
</dbReference>
<dbReference type="InterPro" id="IPR001387">
    <property type="entry name" value="Cro/C1-type_HTH"/>
</dbReference>
<dbReference type="KEGG" id="vg:29065022"/>
<sequence length="137" mass="14574">MTTAYESGRVPEISLRHRLRIAREEAGLEQQSLAERMGVSRNTVSAAEKGKNAPRKVVLNAWALATGFDVKWLETGIAPQPGPEGDDGCARRDSNPKPSVREVASIDAAHASGQVIPLPGRTERPDSKPAVAEPAAA</sequence>
<gene>
    <name evidence="3" type="primary">50</name>
    <name evidence="3" type="ORF">SEA_TWISTER6_50</name>
</gene>
<feature type="domain" description="HTH cro/C1-type" evidence="2">
    <location>
        <begin position="19"/>
        <end position="73"/>
    </location>
</feature>
<dbReference type="SMART" id="SM00530">
    <property type="entry name" value="HTH_XRE"/>
    <property type="match status" value="1"/>
</dbReference>